<dbReference type="Proteomes" id="UP000295626">
    <property type="component" value="Unassembled WGS sequence"/>
</dbReference>
<keyword evidence="3" id="KW-0808">Transferase</keyword>
<dbReference type="SUPFAM" id="SSF53756">
    <property type="entry name" value="UDP-Glycosyltransferase/glycogen phosphorylase"/>
    <property type="match status" value="1"/>
</dbReference>
<protein>
    <submittedName>
        <fullName evidence="3">Glycosyl transferase family 28</fullName>
    </submittedName>
</protein>
<accession>A0ABY2DKG2</accession>
<organism evidence="3 4">
    <name type="scientific">Micromonospora fluostatini</name>
    <dbReference type="NCBI Taxonomy" id="1629071"/>
    <lineage>
        <taxon>Bacteria</taxon>
        <taxon>Bacillati</taxon>
        <taxon>Actinomycetota</taxon>
        <taxon>Actinomycetes</taxon>
        <taxon>Micromonosporales</taxon>
        <taxon>Micromonosporaceae</taxon>
        <taxon>Micromonospora</taxon>
    </lineage>
</organism>
<evidence type="ECO:0000313" key="3">
    <source>
        <dbReference type="EMBL" id="TDC01162.1"/>
    </source>
</evidence>
<feature type="domain" description="Glycosyl transferase family 28 C-terminal" evidence="2">
    <location>
        <begin position="116"/>
        <end position="206"/>
    </location>
</feature>
<gene>
    <name evidence="3" type="ORF">E1091_03395</name>
</gene>
<dbReference type="GO" id="GO:0016740">
    <property type="term" value="F:transferase activity"/>
    <property type="evidence" value="ECO:0007669"/>
    <property type="project" value="UniProtKB-KW"/>
</dbReference>
<evidence type="ECO:0000313" key="4">
    <source>
        <dbReference type="Proteomes" id="UP000295626"/>
    </source>
</evidence>
<name>A0ABY2DKG2_9ACTN</name>
<keyword evidence="4" id="KW-1185">Reference proteome</keyword>
<evidence type="ECO:0000256" key="1">
    <source>
        <dbReference type="SAM" id="MobiDB-lite"/>
    </source>
</evidence>
<dbReference type="Gene3D" id="3.40.50.2000">
    <property type="entry name" value="Glycogen Phosphorylase B"/>
    <property type="match status" value="1"/>
</dbReference>
<dbReference type="EMBL" id="SMKE01000064">
    <property type="protein sequence ID" value="TDC01162.1"/>
    <property type="molecule type" value="Genomic_DNA"/>
</dbReference>
<feature type="compositionally biased region" description="Low complexity" evidence="1">
    <location>
        <begin position="35"/>
        <end position="61"/>
    </location>
</feature>
<dbReference type="InterPro" id="IPR007235">
    <property type="entry name" value="Glyco_trans_28_C"/>
</dbReference>
<reference evidence="3 4" key="1">
    <citation type="submission" date="2019-02" db="EMBL/GenBank/DDBJ databases">
        <title>Draft genome sequences of novel Actinobacteria.</title>
        <authorList>
            <person name="Sahin N."/>
            <person name="Ay H."/>
            <person name="Saygin H."/>
        </authorList>
    </citation>
    <scope>NUCLEOTIDE SEQUENCE [LARGE SCALE GENOMIC DNA]</scope>
    <source>
        <strain evidence="3 4">JCM 30529</strain>
    </source>
</reference>
<feature type="region of interest" description="Disordered" evidence="1">
    <location>
        <begin position="1"/>
        <end position="61"/>
    </location>
</feature>
<comment type="caution">
    <text evidence="3">The sequence shown here is derived from an EMBL/GenBank/DDBJ whole genome shotgun (WGS) entry which is preliminary data.</text>
</comment>
<evidence type="ECO:0000259" key="2">
    <source>
        <dbReference type="Pfam" id="PF04101"/>
    </source>
</evidence>
<sequence>MGGTAPAVPRGDRGGNAAVTGDPTTSAPGAPQVGAPARIPRQRPPQAVESTTTTPAGTGSRTRLLVAVGTDKHPFDRLVGWLEQWHTGVAFRVELTVQHGHTRAPAAPGATPFLGHADLQTTMAAADLVVCHGGPATILEARRHGHLPIVVPRDPAYGEHVDNHQLLFARRLGAAGLVALCESRDALFAALEAGLADPGRFTVTTDEATAAARLAAVERVGQIVEGLVAAAPRRRSRPWWRPGGRVTDGEPTR</sequence>
<proteinExistence type="predicted"/>
<dbReference type="Pfam" id="PF04101">
    <property type="entry name" value="Glyco_tran_28_C"/>
    <property type="match status" value="1"/>
</dbReference>